<sequence>MARYEKALSFHLQALKIRKNILGINHPDTASSLNSLGVLYESMRSYKEALPLVQKALEIRINILGINHPDTVTSLNSLGKLYESMRRYKEASPLFQKALEIHKNILGINHPNTAISLNNLAGLYGSMGRHEEALPLYLQALEINTNILGTNNPDTANSLHNLGFLYKSMGRYKEALPLCLQALEICTNILGINHPNTAISLNNLALLYSSMGRHEEAYALMLQSSDIELKLLAQIFKISSERQRLTYCQQNYYKFEIFISLVFQSLSHSSEAIQSAFELIQKRKLIVTETSMLQKKYLLSGRYPHLEKLFQEYQAKIQQIITLTFQPFTEAQQKYRHQLIQEQQEMEQELSRQIPELNIEQKLLEIDRRAVASKLPEGSTLLEFVRFNVCDFKAIRANGDSQWKPARYLAFILPAGQPDDVQMIDLGEAENIDRLIKVFRERIRPKPSDGVSRLDEEILNTDNLDEVFENLPQLKQLLFDPIQKCLSEHTQKLIIAPDSELNLLPFELLPGNNHQYLMDDYTISYLNVGRDLIRLKFPSTTQSTQPLIIANPDYNLTDETAVTSQDTPTQTQRSIDTVYSDLHKSQPRGKFAPIPGTGLESVQVSQYLKVTPQTENNALKSLVKLQTSPRILHIATHGYFLTVEKLEEKSNNSKIQLGNLTISTLDNFHQAGMQNLQNPLARSGLAFAGANTALNGGRLPAAAEDGILTAQDVATFLDLSATELVVLSACESGLGEVKLGESVHGLRHAFLQTGAKSLIVSLWAVNDISTAILMGQFYHYYLEDKQPVGKALELAKRYVCNLTVGEMRDTWLTDEKIEYVGRYSEGMEDKLRILRNNSDDYQPYRHPKYWGAFIYLGLTD</sequence>
<dbReference type="Proteomes" id="UP000010474">
    <property type="component" value="Chromosome"/>
</dbReference>
<dbReference type="SUPFAM" id="SSF48452">
    <property type="entry name" value="TPR-like"/>
    <property type="match status" value="2"/>
</dbReference>
<name>K9ZDE6_ANACC</name>
<accession>K9ZDE6</accession>
<dbReference type="InterPro" id="IPR019734">
    <property type="entry name" value="TPR_rpt"/>
</dbReference>
<dbReference type="InterPro" id="IPR011990">
    <property type="entry name" value="TPR-like_helical_dom_sf"/>
</dbReference>
<feature type="repeat" description="TPR" evidence="10">
    <location>
        <begin position="72"/>
        <end position="105"/>
    </location>
</feature>
<evidence type="ECO:0000313" key="12">
    <source>
        <dbReference type="EMBL" id="AFZ56754.1"/>
    </source>
</evidence>
<organism evidence="12 13">
    <name type="scientific">Anabaena cylindrica (strain ATCC 27899 / PCC 7122)</name>
    <dbReference type="NCBI Taxonomy" id="272123"/>
    <lineage>
        <taxon>Bacteria</taxon>
        <taxon>Bacillati</taxon>
        <taxon>Cyanobacteriota</taxon>
        <taxon>Cyanophyceae</taxon>
        <taxon>Nostocales</taxon>
        <taxon>Nostocaceae</taxon>
        <taxon>Anabaena</taxon>
    </lineage>
</organism>
<keyword evidence="13" id="KW-1185">Reference proteome</keyword>
<keyword evidence="8" id="KW-0505">Motor protein</keyword>
<comment type="similarity">
    <text evidence="2">Belongs to the kinesin light chain family.</text>
</comment>
<dbReference type="GO" id="GO:0005871">
    <property type="term" value="C:kinesin complex"/>
    <property type="evidence" value="ECO:0007669"/>
    <property type="project" value="InterPro"/>
</dbReference>
<dbReference type="InterPro" id="IPR002151">
    <property type="entry name" value="Kinesin_light"/>
</dbReference>
<keyword evidence="4" id="KW-0493">Microtubule</keyword>
<dbReference type="Gene3D" id="1.25.40.10">
    <property type="entry name" value="Tetratricopeptide repeat domain"/>
    <property type="match status" value="2"/>
</dbReference>
<gene>
    <name evidence="12" type="ordered locus">Anacy_1212</name>
</gene>
<evidence type="ECO:0000256" key="5">
    <source>
        <dbReference type="ARBA" id="ARBA00022737"/>
    </source>
</evidence>
<dbReference type="KEGG" id="acy:Anacy_1212"/>
<evidence type="ECO:0000256" key="4">
    <source>
        <dbReference type="ARBA" id="ARBA00022701"/>
    </source>
</evidence>
<evidence type="ECO:0000256" key="1">
    <source>
        <dbReference type="ARBA" id="ARBA00004245"/>
    </source>
</evidence>
<dbReference type="HOGENOM" id="CLU_002404_1_1_3"/>
<keyword evidence="7" id="KW-0175">Coiled coil</keyword>
<dbReference type="EMBL" id="CP003659">
    <property type="protein sequence ID" value="AFZ56754.1"/>
    <property type="molecule type" value="Genomic_DNA"/>
</dbReference>
<feature type="repeat" description="TPR" evidence="10">
    <location>
        <begin position="156"/>
        <end position="189"/>
    </location>
</feature>
<dbReference type="PANTHER" id="PTHR45783">
    <property type="entry name" value="KINESIN LIGHT CHAIN"/>
    <property type="match status" value="1"/>
</dbReference>
<evidence type="ECO:0000256" key="7">
    <source>
        <dbReference type="ARBA" id="ARBA00023054"/>
    </source>
</evidence>
<dbReference type="GO" id="GO:0019894">
    <property type="term" value="F:kinesin binding"/>
    <property type="evidence" value="ECO:0007669"/>
    <property type="project" value="TreeGrafter"/>
</dbReference>
<evidence type="ECO:0000256" key="6">
    <source>
        <dbReference type="ARBA" id="ARBA00022803"/>
    </source>
</evidence>
<evidence type="ECO:0000256" key="3">
    <source>
        <dbReference type="ARBA" id="ARBA00022490"/>
    </source>
</evidence>
<feature type="repeat" description="TPR" evidence="10">
    <location>
        <begin position="30"/>
        <end position="63"/>
    </location>
</feature>
<evidence type="ECO:0000256" key="9">
    <source>
        <dbReference type="ARBA" id="ARBA00023212"/>
    </source>
</evidence>
<proteinExistence type="inferred from homology"/>
<feature type="repeat" description="TPR" evidence="10">
    <location>
        <begin position="114"/>
        <end position="147"/>
    </location>
</feature>
<dbReference type="PATRIC" id="fig|272123.3.peg.1325"/>
<dbReference type="Pfam" id="PF12770">
    <property type="entry name" value="CHAT"/>
    <property type="match status" value="1"/>
</dbReference>
<evidence type="ECO:0000256" key="10">
    <source>
        <dbReference type="PROSITE-ProRule" id="PRU00339"/>
    </source>
</evidence>
<comment type="subcellular location">
    <subcellularLocation>
        <location evidence="1">Cytoplasm</location>
        <location evidence="1">Cytoskeleton</location>
    </subcellularLocation>
</comment>
<dbReference type="GO" id="GO:0007018">
    <property type="term" value="P:microtubule-based movement"/>
    <property type="evidence" value="ECO:0007669"/>
    <property type="project" value="TreeGrafter"/>
</dbReference>
<keyword evidence="9" id="KW-0206">Cytoskeleton</keyword>
<dbReference type="PANTHER" id="PTHR45783:SF3">
    <property type="entry name" value="KINESIN LIGHT CHAIN"/>
    <property type="match status" value="1"/>
</dbReference>
<keyword evidence="3" id="KW-0963">Cytoplasm</keyword>
<dbReference type="GO" id="GO:0005874">
    <property type="term" value="C:microtubule"/>
    <property type="evidence" value="ECO:0007669"/>
    <property type="project" value="UniProtKB-KW"/>
</dbReference>
<keyword evidence="5" id="KW-0677">Repeat</keyword>
<keyword evidence="6 10" id="KW-0802">TPR repeat</keyword>
<dbReference type="PRINTS" id="PR00381">
    <property type="entry name" value="KINESINLIGHT"/>
</dbReference>
<protein>
    <submittedName>
        <fullName evidence="12">Tetratricopeptide TPR_1 repeat-containing protein</fullName>
    </submittedName>
</protein>
<dbReference type="PROSITE" id="PS50005">
    <property type="entry name" value="TPR"/>
    <property type="match status" value="4"/>
</dbReference>
<dbReference type="AlphaFoldDB" id="K9ZDE6"/>
<dbReference type="eggNOG" id="COG4995">
    <property type="taxonomic scope" value="Bacteria"/>
</dbReference>
<dbReference type="InterPro" id="IPR024983">
    <property type="entry name" value="CHAT_dom"/>
</dbReference>
<dbReference type="eggNOG" id="COG0457">
    <property type="taxonomic scope" value="Bacteria"/>
</dbReference>
<evidence type="ECO:0000259" key="11">
    <source>
        <dbReference type="Pfam" id="PF12770"/>
    </source>
</evidence>
<evidence type="ECO:0000313" key="13">
    <source>
        <dbReference type="Proteomes" id="UP000010474"/>
    </source>
</evidence>
<dbReference type="GO" id="GO:0005737">
    <property type="term" value="C:cytoplasm"/>
    <property type="evidence" value="ECO:0007669"/>
    <property type="project" value="TreeGrafter"/>
</dbReference>
<dbReference type="Pfam" id="PF13424">
    <property type="entry name" value="TPR_12"/>
    <property type="match status" value="3"/>
</dbReference>
<reference evidence="13" key="1">
    <citation type="journal article" date="2013" name="Proc. Natl. Acad. Sci. U.S.A.">
        <title>Improving the coverage of the cyanobacterial phylum using diversity-driven genome sequencing.</title>
        <authorList>
            <person name="Shih P.M."/>
            <person name="Wu D."/>
            <person name="Latifi A."/>
            <person name="Axen S.D."/>
            <person name="Fewer D.P."/>
            <person name="Talla E."/>
            <person name="Calteau A."/>
            <person name="Cai F."/>
            <person name="Tandeau de Marsac N."/>
            <person name="Rippka R."/>
            <person name="Herdman M."/>
            <person name="Sivonen K."/>
            <person name="Coursin T."/>
            <person name="Laurent T."/>
            <person name="Goodwin L."/>
            <person name="Nolan M."/>
            <person name="Davenport K.W."/>
            <person name="Han C.S."/>
            <person name="Rubin E.M."/>
            <person name="Eisen J.A."/>
            <person name="Woyke T."/>
            <person name="Gugger M."/>
            <person name="Kerfeld C.A."/>
        </authorList>
    </citation>
    <scope>NUCLEOTIDE SEQUENCE [LARGE SCALE GENOMIC DNA]</scope>
    <source>
        <strain evidence="13">ATCC 27899 / PCC 7122</strain>
    </source>
</reference>
<dbReference type="STRING" id="272123.Anacy_1212"/>
<dbReference type="SMART" id="SM00028">
    <property type="entry name" value="TPR"/>
    <property type="match status" value="5"/>
</dbReference>
<feature type="domain" description="CHAT" evidence="11">
    <location>
        <begin position="472"/>
        <end position="857"/>
    </location>
</feature>
<evidence type="ECO:0000256" key="8">
    <source>
        <dbReference type="ARBA" id="ARBA00023175"/>
    </source>
</evidence>
<evidence type="ECO:0000256" key="2">
    <source>
        <dbReference type="ARBA" id="ARBA00009622"/>
    </source>
</evidence>